<proteinExistence type="inferred from homology"/>
<dbReference type="PANTHER" id="PTHR42801">
    <property type="entry name" value="THIOREDOXIN-DEPENDENT PEROXIDE REDUCTASE"/>
    <property type="match status" value="1"/>
</dbReference>
<evidence type="ECO:0000256" key="6">
    <source>
        <dbReference type="ARBA" id="ARBA00023157"/>
    </source>
</evidence>
<dbReference type="Proteomes" id="UP001556118">
    <property type="component" value="Unassembled WGS sequence"/>
</dbReference>
<dbReference type="EC" id="1.11.1.24" evidence="2"/>
<keyword evidence="6" id="KW-1015">Disulfide bond</keyword>
<evidence type="ECO:0000259" key="13">
    <source>
        <dbReference type="PROSITE" id="PS51352"/>
    </source>
</evidence>
<dbReference type="RefSeq" id="WP_367768620.1">
    <property type="nucleotide sequence ID" value="NZ_JBFNXR010000017.1"/>
</dbReference>
<name>A0ABV3R8W1_9SPHN</name>
<accession>A0ABV3R8W1</accession>
<dbReference type="EMBL" id="JBFNXR010000017">
    <property type="protein sequence ID" value="MEW9853955.1"/>
    <property type="molecule type" value="Genomic_DNA"/>
</dbReference>
<comment type="similarity">
    <text evidence="9">Belongs to the peroxiredoxin family. BCP/PrxQ subfamily.</text>
</comment>
<keyword evidence="15" id="KW-1185">Reference proteome</keyword>
<evidence type="ECO:0000256" key="1">
    <source>
        <dbReference type="ARBA" id="ARBA00003330"/>
    </source>
</evidence>
<evidence type="ECO:0000313" key="15">
    <source>
        <dbReference type="Proteomes" id="UP001556118"/>
    </source>
</evidence>
<keyword evidence="7" id="KW-0676">Redox-active center</keyword>
<evidence type="ECO:0000256" key="10">
    <source>
        <dbReference type="ARBA" id="ARBA00042639"/>
    </source>
</evidence>
<dbReference type="InterPro" id="IPR000866">
    <property type="entry name" value="AhpC/TSA"/>
</dbReference>
<organism evidence="14 15">
    <name type="scientific">Novosphingobium rhizovicinum</name>
    <dbReference type="NCBI Taxonomy" id="3228928"/>
    <lineage>
        <taxon>Bacteria</taxon>
        <taxon>Pseudomonadati</taxon>
        <taxon>Pseudomonadota</taxon>
        <taxon>Alphaproteobacteria</taxon>
        <taxon>Sphingomonadales</taxon>
        <taxon>Sphingomonadaceae</taxon>
        <taxon>Novosphingobium</taxon>
    </lineage>
</organism>
<evidence type="ECO:0000256" key="4">
    <source>
        <dbReference type="ARBA" id="ARBA00022862"/>
    </source>
</evidence>
<evidence type="ECO:0000256" key="11">
    <source>
        <dbReference type="ARBA" id="ARBA00049091"/>
    </source>
</evidence>
<evidence type="ECO:0000256" key="7">
    <source>
        <dbReference type="ARBA" id="ARBA00023284"/>
    </source>
</evidence>
<dbReference type="SUPFAM" id="SSF52833">
    <property type="entry name" value="Thioredoxin-like"/>
    <property type="match status" value="1"/>
</dbReference>
<evidence type="ECO:0000256" key="3">
    <source>
        <dbReference type="ARBA" id="ARBA00022559"/>
    </source>
</evidence>
<comment type="caution">
    <text evidence="14">The sequence shown here is derived from an EMBL/GenBank/DDBJ whole genome shotgun (WGS) entry which is preliminary data.</text>
</comment>
<dbReference type="CDD" id="cd03017">
    <property type="entry name" value="PRX_BCP"/>
    <property type="match status" value="1"/>
</dbReference>
<dbReference type="InterPro" id="IPR050924">
    <property type="entry name" value="Peroxiredoxin_BCP/PrxQ"/>
</dbReference>
<gene>
    <name evidence="14" type="ORF">ABUH87_02005</name>
</gene>
<dbReference type="PROSITE" id="PS51352">
    <property type="entry name" value="THIOREDOXIN_2"/>
    <property type="match status" value="1"/>
</dbReference>
<feature type="domain" description="Thioredoxin" evidence="13">
    <location>
        <begin position="24"/>
        <end position="179"/>
    </location>
</feature>
<dbReference type="PANTHER" id="PTHR42801:SF4">
    <property type="entry name" value="AHPC_TSA FAMILY PROTEIN"/>
    <property type="match status" value="1"/>
</dbReference>
<dbReference type="InterPro" id="IPR036249">
    <property type="entry name" value="Thioredoxin-like_sf"/>
</dbReference>
<dbReference type="InterPro" id="IPR013766">
    <property type="entry name" value="Thioredoxin_domain"/>
</dbReference>
<keyword evidence="3 14" id="KW-0575">Peroxidase</keyword>
<feature type="signal peptide" evidence="12">
    <location>
        <begin position="1"/>
        <end position="22"/>
    </location>
</feature>
<evidence type="ECO:0000256" key="8">
    <source>
        <dbReference type="ARBA" id="ARBA00032824"/>
    </source>
</evidence>
<evidence type="ECO:0000256" key="5">
    <source>
        <dbReference type="ARBA" id="ARBA00023002"/>
    </source>
</evidence>
<dbReference type="Pfam" id="PF00578">
    <property type="entry name" value="AhpC-TSA"/>
    <property type="match status" value="1"/>
</dbReference>
<keyword evidence="5 14" id="KW-0560">Oxidoreductase</keyword>
<evidence type="ECO:0000256" key="9">
    <source>
        <dbReference type="ARBA" id="ARBA00038489"/>
    </source>
</evidence>
<evidence type="ECO:0000256" key="12">
    <source>
        <dbReference type="SAM" id="SignalP"/>
    </source>
</evidence>
<comment type="function">
    <text evidence="1">Thiol-specific peroxidase that catalyzes the reduction of hydrogen peroxide and organic hydroperoxides to water and alcohols, respectively. Plays a role in cell protection against oxidative stress by detoxifying peroxides and as sensor of hydrogen peroxide-mediated signaling events.</text>
</comment>
<keyword evidence="4" id="KW-0049">Antioxidant</keyword>
<protein>
    <recommendedName>
        <fullName evidence="2">thioredoxin-dependent peroxiredoxin</fullName>
        <ecNumber evidence="2">1.11.1.24</ecNumber>
    </recommendedName>
    <alternativeName>
        <fullName evidence="8">Thioredoxin peroxidase</fullName>
    </alternativeName>
    <alternativeName>
        <fullName evidence="10">Thioredoxin-dependent peroxiredoxin Bcp</fullName>
    </alternativeName>
</protein>
<dbReference type="Gene3D" id="3.40.30.10">
    <property type="entry name" value="Glutaredoxin"/>
    <property type="match status" value="1"/>
</dbReference>
<evidence type="ECO:0000313" key="14">
    <source>
        <dbReference type="EMBL" id="MEW9853955.1"/>
    </source>
</evidence>
<reference evidence="14 15" key="1">
    <citation type="submission" date="2024-06" db="EMBL/GenBank/DDBJ databases">
        <title>Novosphingobium rhizovicinus M1R2S20.</title>
        <authorList>
            <person name="Sun J.-Q."/>
        </authorList>
    </citation>
    <scope>NUCLEOTIDE SEQUENCE [LARGE SCALE GENOMIC DNA]</scope>
    <source>
        <strain evidence="14 15">M1R2S20</strain>
    </source>
</reference>
<feature type="chain" id="PRO_5046043540" description="thioredoxin-dependent peroxiredoxin" evidence="12">
    <location>
        <begin position="23"/>
        <end position="182"/>
    </location>
</feature>
<keyword evidence="12" id="KW-0732">Signal</keyword>
<comment type="catalytic activity">
    <reaction evidence="11">
        <text>a hydroperoxide + [thioredoxin]-dithiol = an alcohol + [thioredoxin]-disulfide + H2O</text>
        <dbReference type="Rhea" id="RHEA:62620"/>
        <dbReference type="Rhea" id="RHEA-COMP:10698"/>
        <dbReference type="Rhea" id="RHEA-COMP:10700"/>
        <dbReference type="ChEBI" id="CHEBI:15377"/>
        <dbReference type="ChEBI" id="CHEBI:29950"/>
        <dbReference type="ChEBI" id="CHEBI:30879"/>
        <dbReference type="ChEBI" id="CHEBI:35924"/>
        <dbReference type="ChEBI" id="CHEBI:50058"/>
        <dbReference type="EC" id="1.11.1.24"/>
    </reaction>
</comment>
<sequence length="182" mass="19467">MRTILIAFTAFAALALPGVANADLPIGAKAPAFKASAALAGKDFTFDLRTALRKGPVVLYFYPKAFTQGCTLEAHAFAEAAPQFAKHGASVVGMSADDLPTLRKFSTEACRDKFAVGVATPSLIEAYDVALKRPGMASEMTDRTSYVIAPDGRIAFVHSDLDYRDHVRLTLEAVKALKSGKR</sequence>
<evidence type="ECO:0000256" key="2">
    <source>
        <dbReference type="ARBA" id="ARBA00013017"/>
    </source>
</evidence>
<dbReference type="GO" id="GO:0140824">
    <property type="term" value="F:thioredoxin-dependent peroxiredoxin activity"/>
    <property type="evidence" value="ECO:0007669"/>
    <property type="project" value="UniProtKB-EC"/>
</dbReference>